<feature type="domain" description="Peptidase family U32 C-terminal" evidence="4">
    <location>
        <begin position="324"/>
        <end position="402"/>
    </location>
</feature>
<evidence type="ECO:0000313" key="6">
    <source>
        <dbReference type="Proteomes" id="UP000886852"/>
    </source>
</evidence>
<organism evidence="5 6">
    <name type="scientific">Candidatus Fimimonas merdipullorum</name>
    <dbReference type="NCBI Taxonomy" id="2840822"/>
    <lineage>
        <taxon>Bacteria</taxon>
        <taxon>Pseudomonadati</taxon>
        <taxon>Myxococcota</taxon>
        <taxon>Myxococcia</taxon>
        <taxon>Myxococcales</taxon>
        <taxon>Cystobacterineae</taxon>
        <taxon>Myxococcaceae</taxon>
        <taxon>Myxococcaceae incertae sedis</taxon>
        <taxon>Candidatus Fimimonas</taxon>
    </lineage>
</organism>
<keyword evidence="2" id="KW-0378">Hydrolase</keyword>
<dbReference type="GO" id="GO:0006508">
    <property type="term" value="P:proteolysis"/>
    <property type="evidence" value="ECO:0007669"/>
    <property type="project" value="UniProtKB-KW"/>
</dbReference>
<reference evidence="5" key="1">
    <citation type="submission" date="2020-10" db="EMBL/GenBank/DDBJ databases">
        <authorList>
            <person name="Gilroy R."/>
        </authorList>
    </citation>
    <scope>NUCLEOTIDE SEQUENCE</scope>
    <source>
        <strain evidence="5">ChiHjej12B11-7776</strain>
    </source>
</reference>
<comment type="similarity">
    <text evidence="3">Belongs to the peptidase U32 family.</text>
</comment>
<comment type="caution">
    <text evidence="5">The sequence shown here is derived from an EMBL/GenBank/DDBJ whole genome shotgun (WGS) entry which is preliminary data.</text>
</comment>
<evidence type="ECO:0000313" key="5">
    <source>
        <dbReference type="EMBL" id="HIU91167.1"/>
    </source>
</evidence>
<dbReference type="Proteomes" id="UP000886852">
    <property type="component" value="Unassembled WGS sequence"/>
</dbReference>
<dbReference type="PANTHER" id="PTHR30217">
    <property type="entry name" value="PEPTIDASE U32 FAMILY"/>
    <property type="match status" value="1"/>
</dbReference>
<keyword evidence="1" id="KW-0645">Protease</keyword>
<protein>
    <submittedName>
        <fullName evidence="5">U32 family peptidase</fullName>
    </submittedName>
</protein>
<dbReference type="AlphaFoldDB" id="A0A9D1SQL8"/>
<sequence>MTDITSKKPELLAPAGNMEKLKTAFHFGADAVYLAGKKYGLRAYSDNFTPDEMAEGIKIAHSLGKKVYVTLNVFAKNSDFEGLDSYLAFLEECEADGVLISDLGVFAYAKSRCKLPMHVSTQANTTNAFAVKAWRDMGASRVVLARELSLGDIKDIHAACPEVELECFVHGAMCISYSGRCLLSNYLTHRDGNRGECVQACRWKWTVREISREDNLPVEEDERGTYVFNSKDLNLLPYLPRLIQAGVCSFKIEGRMKSPFYVATAVNAYRRALDSISRGEFTAERVKTLMSELDKASHRQYTTGFCFDEEQSRQYYEDSKAVEEYKFVAVVKGYEKGVVTVEQRNRFCDGDVLEVLSPSAEGSFVVKNITDQEGSGVTVANRVQQTLSFPCPYPLSAGDILRRKN</sequence>
<dbReference type="InterPro" id="IPR032525">
    <property type="entry name" value="Peptidase_U32_C"/>
</dbReference>
<evidence type="ECO:0000256" key="2">
    <source>
        <dbReference type="ARBA" id="ARBA00022801"/>
    </source>
</evidence>
<dbReference type="Gene3D" id="2.40.30.10">
    <property type="entry name" value="Translation factors"/>
    <property type="match status" value="1"/>
</dbReference>
<evidence type="ECO:0000256" key="3">
    <source>
        <dbReference type="ARBA" id="ARBA00038374"/>
    </source>
</evidence>
<proteinExistence type="inferred from homology"/>
<dbReference type="GO" id="GO:0008233">
    <property type="term" value="F:peptidase activity"/>
    <property type="evidence" value="ECO:0007669"/>
    <property type="project" value="UniProtKB-KW"/>
</dbReference>
<evidence type="ECO:0000259" key="4">
    <source>
        <dbReference type="Pfam" id="PF16325"/>
    </source>
</evidence>
<dbReference type="Pfam" id="PF16325">
    <property type="entry name" value="Peptidase_U32_C"/>
    <property type="match status" value="1"/>
</dbReference>
<name>A0A9D1SQL8_9BACT</name>
<evidence type="ECO:0000256" key="1">
    <source>
        <dbReference type="ARBA" id="ARBA00022670"/>
    </source>
</evidence>
<accession>A0A9D1SQL8</accession>
<dbReference type="PROSITE" id="PS01276">
    <property type="entry name" value="PEPTIDASE_U32"/>
    <property type="match status" value="1"/>
</dbReference>
<dbReference type="Pfam" id="PF01136">
    <property type="entry name" value="Peptidase_U32"/>
    <property type="match status" value="1"/>
</dbReference>
<dbReference type="InterPro" id="IPR001539">
    <property type="entry name" value="Peptidase_U32"/>
</dbReference>
<dbReference type="EMBL" id="DVOC01000067">
    <property type="protein sequence ID" value="HIU91167.1"/>
    <property type="molecule type" value="Genomic_DNA"/>
</dbReference>
<dbReference type="InterPro" id="IPR051454">
    <property type="entry name" value="RNA/ubiquinone_mod_enzymes"/>
</dbReference>
<dbReference type="PANTHER" id="PTHR30217:SF6">
    <property type="entry name" value="TRNA HYDROXYLATION PROTEIN P"/>
    <property type="match status" value="1"/>
</dbReference>
<gene>
    <name evidence="5" type="ORF">IAC72_04065</name>
</gene>
<reference evidence="5" key="2">
    <citation type="journal article" date="2021" name="PeerJ">
        <title>Extensive microbial diversity within the chicken gut microbiome revealed by metagenomics and culture.</title>
        <authorList>
            <person name="Gilroy R."/>
            <person name="Ravi A."/>
            <person name="Getino M."/>
            <person name="Pursley I."/>
            <person name="Horton D.L."/>
            <person name="Alikhan N.F."/>
            <person name="Baker D."/>
            <person name="Gharbi K."/>
            <person name="Hall N."/>
            <person name="Watson M."/>
            <person name="Adriaenssens E.M."/>
            <person name="Foster-Nyarko E."/>
            <person name="Jarju S."/>
            <person name="Secka A."/>
            <person name="Antonio M."/>
            <person name="Oren A."/>
            <person name="Chaudhuri R.R."/>
            <person name="La Ragione R."/>
            <person name="Hildebrand F."/>
            <person name="Pallen M.J."/>
        </authorList>
    </citation>
    <scope>NUCLEOTIDE SEQUENCE</scope>
    <source>
        <strain evidence="5">ChiHjej12B11-7776</strain>
    </source>
</reference>